<comment type="caution">
    <text evidence="3">The sequence shown here is derived from an EMBL/GenBank/DDBJ whole genome shotgun (WGS) entry which is preliminary data.</text>
</comment>
<dbReference type="AlphaFoldDB" id="A0A419N1M3"/>
<accession>A0A419N1M3</accession>
<feature type="non-terminal residue" evidence="3">
    <location>
        <position position="1"/>
    </location>
</feature>
<dbReference type="PANTHER" id="PTHR12338:SF5">
    <property type="entry name" value="ANTIGEN 43-RELATED"/>
    <property type="match status" value="1"/>
</dbReference>
<reference evidence="3 4" key="1">
    <citation type="submission" date="2018-09" db="EMBL/GenBank/DDBJ databases">
        <authorList>
            <person name="Le Fleche-Mateos A."/>
        </authorList>
    </citation>
    <scope>NUCLEOTIDE SEQUENCE [LARGE SCALE GENOMIC DNA]</scope>
    <source>
        <strain evidence="3 4">DSM 27399</strain>
    </source>
</reference>
<dbReference type="Gene3D" id="2.160.20.20">
    <property type="match status" value="1"/>
</dbReference>
<dbReference type="Gene3D" id="2.40.128.130">
    <property type="entry name" value="Autotransporter beta-domain"/>
    <property type="match status" value="1"/>
</dbReference>
<dbReference type="PROSITE" id="PS51208">
    <property type="entry name" value="AUTOTRANSPORTER"/>
    <property type="match status" value="1"/>
</dbReference>
<dbReference type="Proteomes" id="UP000284908">
    <property type="component" value="Unassembled WGS sequence"/>
</dbReference>
<dbReference type="GO" id="GO:0019867">
    <property type="term" value="C:outer membrane"/>
    <property type="evidence" value="ECO:0007669"/>
    <property type="project" value="InterPro"/>
</dbReference>
<dbReference type="EMBL" id="RAHH01000070">
    <property type="protein sequence ID" value="RJT30784.1"/>
    <property type="molecule type" value="Genomic_DNA"/>
</dbReference>
<dbReference type="NCBIfam" id="TIGR01414">
    <property type="entry name" value="autotrans_barl"/>
    <property type="match status" value="1"/>
</dbReference>
<evidence type="ECO:0000256" key="1">
    <source>
        <dbReference type="SAM" id="MobiDB-lite"/>
    </source>
</evidence>
<feature type="domain" description="Autotransporter" evidence="2">
    <location>
        <begin position="585"/>
        <end position="866"/>
    </location>
</feature>
<proteinExistence type="predicted"/>
<dbReference type="SMART" id="SM00869">
    <property type="entry name" value="Autotransporter"/>
    <property type="match status" value="1"/>
</dbReference>
<dbReference type="SUPFAM" id="SSF103515">
    <property type="entry name" value="Autotransporter"/>
    <property type="match status" value="1"/>
</dbReference>
<dbReference type="InterPro" id="IPR011050">
    <property type="entry name" value="Pectin_lyase_fold/virulence"/>
</dbReference>
<dbReference type="InterPro" id="IPR036709">
    <property type="entry name" value="Autotransporte_beta_dom_sf"/>
</dbReference>
<dbReference type="Pfam" id="PF18883">
    <property type="entry name" value="AC_1"/>
    <property type="match status" value="1"/>
</dbReference>
<name>A0A419N1M3_9GAMM</name>
<dbReference type="InterPro" id="IPR012332">
    <property type="entry name" value="Autotransporter_pectin_lyase_C"/>
</dbReference>
<evidence type="ECO:0000313" key="4">
    <source>
        <dbReference type="Proteomes" id="UP000284908"/>
    </source>
</evidence>
<dbReference type="PANTHER" id="PTHR12338">
    <property type="entry name" value="AUTOTRANSPORTER"/>
    <property type="match status" value="1"/>
</dbReference>
<gene>
    <name evidence="3" type="ORF">D6C13_25135</name>
</gene>
<organism evidence="3 4">
    <name type="scientific">Rahnella woolbedingensis</name>
    <dbReference type="NCBI Taxonomy" id="1510574"/>
    <lineage>
        <taxon>Bacteria</taxon>
        <taxon>Pseudomonadati</taxon>
        <taxon>Pseudomonadota</taxon>
        <taxon>Gammaproteobacteria</taxon>
        <taxon>Enterobacterales</taxon>
        <taxon>Yersiniaceae</taxon>
        <taxon>Rahnella</taxon>
    </lineage>
</organism>
<dbReference type="InterPro" id="IPR006315">
    <property type="entry name" value="OM_autotransptr_brl_dom"/>
</dbReference>
<protein>
    <submittedName>
        <fullName evidence="3">Autotransporter outer membrane beta-barrel domain-containing protein</fullName>
    </submittedName>
</protein>
<sequence>NLDITDTREKLQNYVETGLLTSSAATYGFGLDTLEPGETWDFTAQHNNDLYATASNVSYDNNMYVAAVDPSQLANVSLIDTNGHTNVTLSGTISDKAGRDVLGELILTSDYNSVSDPFDKTILNLTGKNTYSGTFLARGITIGINEGNNLGADSAIVKLENGGVLGYKTLSMSQNILSALGKNNITASNDTTLTLTGVISGTGELSLGDATKPTGTVRLEGDNSGLTKGITVAGGALEFKEDKNLGAAGNALTMNDNTTLRTTQDTSLSREIVLGDNWNMDTASGSTFTYDGKLTGAKNINKLGDGTFILNSSADVAEGKVKVAGGNMQVGSADHTDIKLTSTGSVDIDAGATLSGYGIVESDINNSGNIQVGSVAPLPATPAATSLFDTITNTLLTVVGNVNNSGEIHLENAAGTAGNELKIDGNYTGTNGKLVLGSVLGDDTSATDKLTITGNATGSTSVTVKNLGGQGSETIEGVEIVSVGGTSDATAFTQDGRIVAGAYDYSVVKGADDANWYLTSKLTSKPVEPTEPTNPTEPTSPPADTSVYRPEVGGYLANLAAAQSMFNVRLHDRVGESQYTDQLTGETAVTSMWLRSEAGHNRFESGRGQLHSRSDREVVQIGGDIAQWMTGADNRLSLGLMTGYGNSDSTTTSAITGNKSDSSVDGYSVGVYATWYNTAANQPGLYVDSWLQWNDMNASVSSEGLDEEEYAIRGMTGAVEAGYSYNVAQMNEFGLWVQPKAQLLWSGVRSENHTESNGTRVATGDNNMQSSVGVRGYLSDNRPDNKKGYSVQPFVEVNYIHNSDPTSARFDGTLVEQQGAEDLVEVKAGMEANIAKNTSLWGDVGYQTGSDNYSDVAGRIGVKYSF</sequence>
<dbReference type="OrthoDB" id="6462569at2"/>
<dbReference type="InterPro" id="IPR050909">
    <property type="entry name" value="Bact_Autotransporter_VF"/>
</dbReference>
<evidence type="ECO:0000313" key="3">
    <source>
        <dbReference type="EMBL" id="RJT30784.1"/>
    </source>
</evidence>
<feature type="compositionally biased region" description="Low complexity" evidence="1">
    <location>
        <begin position="526"/>
        <end position="537"/>
    </location>
</feature>
<keyword evidence="4" id="KW-1185">Reference proteome</keyword>
<dbReference type="CDD" id="cd01344">
    <property type="entry name" value="PL2_Passenger_AT"/>
    <property type="match status" value="1"/>
</dbReference>
<dbReference type="InterPro" id="IPR043990">
    <property type="entry name" value="AC_1"/>
</dbReference>
<dbReference type="SUPFAM" id="SSF51126">
    <property type="entry name" value="Pectin lyase-like"/>
    <property type="match status" value="1"/>
</dbReference>
<feature type="region of interest" description="Disordered" evidence="1">
    <location>
        <begin position="524"/>
        <end position="547"/>
    </location>
</feature>
<evidence type="ECO:0000259" key="2">
    <source>
        <dbReference type="PROSITE" id="PS51208"/>
    </source>
</evidence>
<dbReference type="InterPro" id="IPR005546">
    <property type="entry name" value="Autotransporte_beta"/>
</dbReference>
<dbReference type="Pfam" id="PF03797">
    <property type="entry name" value="Autotransporter"/>
    <property type="match status" value="1"/>
</dbReference>